<organism evidence="5 6">
    <name type="scientific">Paenibacillus eucommiae</name>
    <dbReference type="NCBI Taxonomy" id="1355755"/>
    <lineage>
        <taxon>Bacteria</taxon>
        <taxon>Bacillati</taxon>
        <taxon>Bacillota</taxon>
        <taxon>Bacilli</taxon>
        <taxon>Bacillales</taxon>
        <taxon>Paenibacillaceae</taxon>
        <taxon>Paenibacillus</taxon>
    </lineage>
</organism>
<name>A0ABS4J058_9BACL</name>
<feature type="region of interest" description="Disordered" evidence="2">
    <location>
        <begin position="1"/>
        <end position="23"/>
    </location>
</feature>
<evidence type="ECO:0000259" key="4">
    <source>
        <dbReference type="PROSITE" id="PS51272"/>
    </source>
</evidence>
<dbReference type="InterPro" id="IPR014755">
    <property type="entry name" value="Cu-Rt/internalin_Ig-like"/>
</dbReference>
<feature type="chain" id="PRO_5046976368" description="SLH domain-containing protein" evidence="3">
    <location>
        <begin position="50"/>
        <end position="1028"/>
    </location>
</feature>
<sequence length="1028" mass="107961">MRESSLNNHRNSKKPKDIQGGEKKVMKKSLSVILSSAMALSMFSSMAFAKTSEDFTDLKDLDAATKAKFDALISAGIFDGVSETTFGLKDPMNRAQFAKVAALVFGLTVDSTLTTSSFTDVKADDKSNGYALPYIEALKKANLTDGYAPGEYNPAGQVTREQLATFLLRALGKDAEAKATPGVSDKTVSTWAKGYVALALELKLIDNQTDGSFGGTNVANRELLVLSGYQAKVLYEQINVPAKASVSEAKATGVQTVTVTLNKAVDTAKAKLALTRGNAAVTTTTKFADDGKSAVLTLTDSKISASEYTVTLSGLEAESIDKATGTFTGENELVSKLDFVGASDTIAYSSNATVKVKATNQYGEAASLGSSNFTAFVLGNQVAPTKDKDGNLVIKYDLKGITGLVQGSSQVPVIIYHNDTRLTANQTFKLGNSPFLSKVEVKEVEYSNKGTALASNGEFASIPLSLYDQYGNPIIKAQFDSNEVSTTTINAIVTPYSPNLAYVAGDLFDSNDEPRIRINLINKEDKTSDYTVNVYAGSSTATAIVKVSAANLATKIDFGQYSGTLAAGDTDVYLPIVATDANGKTLTAQDIVDNAGRFTFSASNTTAAPYIVVNGDNKGKLRLQVNPATTARSSVYVTGFINTATANSSAQTQIQVQEARYPERVAVTVEPAVKAILGATSKVTFQLKDQYGANIAVGSNIPNANGQQSNYKVKLTVAGEAATSSGITLKETSSGTILNNGTFEKEYSPSQLAAFNGGFEFFTDAEKTGKLTVRAVIQKDSGTGYSDSSTSISRSLEAISKSTNLTYTLGTIGNLYALTDNNSIVEATGDTKVPETSLLGKTLSITAKDAAGNTVAFPGNNVKSVTSTDSSIVRTGDAADKGYVLGGRAGTSTVTAFVYTNAGTTISLTQDVTVKADTITVDALTVANARFDYALGNNDGVLLMGLKAVDQYGIAYTGLNSAPTPESIIRKYDKLLGIRYTATSIQGDGSVNLDATTGKFSITGNVTEFVLTAVAPNGKTVSALVTKP</sequence>
<evidence type="ECO:0000313" key="6">
    <source>
        <dbReference type="Proteomes" id="UP001519287"/>
    </source>
</evidence>
<dbReference type="EMBL" id="JAGGLB010000014">
    <property type="protein sequence ID" value="MBP1992626.1"/>
    <property type="molecule type" value="Genomic_DNA"/>
</dbReference>
<gene>
    <name evidence="5" type="ORF">J2Z66_004235</name>
</gene>
<dbReference type="RefSeq" id="WP_209973784.1">
    <property type="nucleotide sequence ID" value="NZ_JAGGLB010000014.1"/>
</dbReference>
<dbReference type="Proteomes" id="UP001519287">
    <property type="component" value="Unassembled WGS sequence"/>
</dbReference>
<evidence type="ECO:0000256" key="1">
    <source>
        <dbReference type="ARBA" id="ARBA00022729"/>
    </source>
</evidence>
<protein>
    <recommendedName>
        <fullName evidence="4">SLH domain-containing protein</fullName>
    </recommendedName>
</protein>
<feature type="domain" description="SLH" evidence="4">
    <location>
        <begin position="51"/>
        <end position="115"/>
    </location>
</feature>
<keyword evidence="6" id="KW-1185">Reference proteome</keyword>
<proteinExistence type="predicted"/>
<evidence type="ECO:0000313" key="5">
    <source>
        <dbReference type="EMBL" id="MBP1992626.1"/>
    </source>
</evidence>
<comment type="caution">
    <text evidence="5">The sequence shown here is derived from an EMBL/GenBank/DDBJ whole genome shotgun (WGS) entry which is preliminary data.</text>
</comment>
<dbReference type="PROSITE" id="PS51272">
    <property type="entry name" value="SLH"/>
    <property type="match status" value="2"/>
</dbReference>
<reference evidence="5 6" key="1">
    <citation type="submission" date="2021-03" db="EMBL/GenBank/DDBJ databases">
        <title>Genomic Encyclopedia of Type Strains, Phase IV (KMG-IV): sequencing the most valuable type-strain genomes for metagenomic binning, comparative biology and taxonomic classification.</title>
        <authorList>
            <person name="Goeker M."/>
        </authorList>
    </citation>
    <scope>NUCLEOTIDE SEQUENCE [LARGE SCALE GENOMIC DNA]</scope>
    <source>
        <strain evidence="5 6">DSM 26048</strain>
    </source>
</reference>
<feature type="compositionally biased region" description="Basic and acidic residues" evidence="2">
    <location>
        <begin position="14"/>
        <end position="23"/>
    </location>
</feature>
<keyword evidence="1 3" id="KW-0732">Signal</keyword>
<feature type="signal peptide" evidence="3">
    <location>
        <begin position="1"/>
        <end position="49"/>
    </location>
</feature>
<dbReference type="Gene3D" id="2.60.40.1220">
    <property type="match status" value="1"/>
</dbReference>
<dbReference type="InterPro" id="IPR001119">
    <property type="entry name" value="SLH_dom"/>
</dbReference>
<dbReference type="Pfam" id="PF00395">
    <property type="entry name" value="SLH"/>
    <property type="match status" value="2"/>
</dbReference>
<evidence type="ECO:0000256" key="3">
    <source>
        <dbReference type="SAM" id="SignalP"/>
    </source>
</evidence>
<feature type="domain" description="SLH" evidence="4">
    <location>
        <begin position="118"/>
        <end position="181"/>
    </location>
</feature>
<evidence type="ECO:0000256" key="2">
    <source>
        <dbReference type="SAM" id="MobiDB-lite"/>
    </source>
</evidence>
<accession>A0ABS4J058</accession>